<sequence>MTTTSRDPEKDPFPPENATNAARREDGQSQTSDSEDEITEADRYGDRSRQSSSPDHNLDEDPSTGRDDTAPARTRSRASSSRSRALLVVSRSKRRGLFAQLAAIPEVENPYDYTNKTKWTITLIIALAAAVSPMGSSIFYQSTLVDT</sequence>
<dbReference type="Proteomes" id="UP000186583">
    <property type="component" value="Unassembled WGS sequence"/>
</dbReference>
<reference evidence="3 4" key="1">
    <citation type="submission" date="2016-11" db="EMBL/GenBank/DDBJ databases">
        <title>Draft Genome Assembly of Colletotrichum chlorophyti a pathogen of herbaceous plants.</title>
        <authorList>
            <person name="Gan P."/>
            <person name="Narusaka M."/>
            <person name="Tsushima A."/>
            <person name="Narusaka Y."/>
            <person name="Takano Y."/>
            <person name="Shirasu K."/>
        </authorList>
    </citation>
    <scope>NUCLEOTIDE SEQUENCE [LARGE SCALE GENOMIC DNA]</scope>
    <source>
        <strain evidence="3 4">NTL11</strain>
    </source>
</reference>
<feature type="region of interest" description="Disordered" evidence="1">
    <location>
        <begin position="1"/>
        <end position="85"/>
    </location>
</feature>
<evidence type="ECO:0000313" key="4">
    <source>
        <dbReference type="Proteomes" id="UP000186583"/>
    </source>
</evidence>
<feature type="compositionally biased region" description="Basic and acidic residues" evidence="1">
    <location>
        <begin position="1"/>
        <end position="13"/>
    </location>
</feature>
<dbReference type="AlphaFoldDB" id="A0A1Q8RNW3"/>
<comment type="caution">
    <text evidence="3">The sequence shown here is derived from an EMBL/GenBank/DDBJ whole genome shotgun (WGS) entry which is preliminary data.</text>
</comment>
<evidence type="ECO:0000256" key="2">
    <source>
        <dbReference type="SAM" id="Phobius"/>
    </source>
</evidence>
<name>A0A1Q8RNW3_9PEZI</name>
<protein>
    <submittedName>
        <fullName evidence="3">MFS antiporter QDR3-like protein 2</fullName>
    </submittedName>
</protein>
<keyword evidence="2" id="KW-1133">Transmembrane helix</keyword>
<dbReference type="EMBL" id="MPGH01000138">
    <property type="protein sequence ID" value="OLN85873.1"/>
    <property type="molecule type" value="Genomic_DNA"/>
</dbReference>
<accession>A0A1Q8RNW3</accession>
<organism evidence="3 4">
    <name type="scientific">Colletotrichum chlorophyti</name>
    <dbReference type="NCBI Taxonomy" id="708187"/>
    <lineage>
        <taxon>Eukaryota</taxon>
        <taxon>Fungi</taxon>
        <taxon>Dikarya</taxon>
        <taxon>Ascomycota</taxon>
        <taxon>Pezizomycotina</taxon>
        <taxon>Sordariomycetes</taxon>
        <taxon>Hypocreomycetidae</taxon>
        <taxon>Glomerellales</taxon>
        <taxon>Glomerellaceae</taxon>
        <taxon>Colletotrichum</taxon>
    </lineage>
</organism>
<evidence type="ECO:0000313" key="3">
    <source>
        <dbReference type="EMBL" id="OLN85873.1"/>
    </source>
</evidence>
<feature type="compositionally biased region" description="Basic and acidic residues" evidence="1">
    <location>
        <begin position="40"/>
        <end position="49"/>
    </location>
</feature>
<dbReference type="STRING" id="708187.A0A1Q8RNW3"/>
<keyword evidence="2" id="KW-0812">Transmembrane</keyword>
<evidence type="ECO:0000256" key="1">
    <source>
        <dbReference type="SAM" id="MobiDB-lite"/>
    </source>
</evidence>
<gene>
    <name evidence="3" type="ORF">CCHL11_05446</name>
</gene>
<proteinExistence type="predicted"/>
<feature type="transmembrane region" description="Helical" evidence="2">
    <location>
        <begin position="119"/>
        <end position="140"/>
    </location>
</feature>
<keyword evidence="4" id="KW-1185">Reference proteome</keyword>
<keyword evidence="2" id="KW-0472">Membrane</keyword>
<feature type="compositionally biased region" description="Basic and acidic residues" evidence="1">
    <location>
        <begin position="56"/>
        <end position="70"/>
    </location>
</feature>